<evidence type="ECO:0000313" key="2">
    <source>
        <dbReference type="Proteomes" id="UP000820818"/>
    </source>
</evidence>
<evidence type="ECO:0000313" key="1">
    <source>
        <dbReference type="EMBL" id="KAI9565039.1"/>
    </source>
</evidence>
<dbReference type="EMBL" id="WJBH02000001">
    <property type="protein sequence ID" value="KAI9565039.1"/>
    <property type="molecule type" value="Genomic_DNA"/>
</dbReference>
<sequence length="467" mass="53638">MSCKKEDSTIRVRRRKTVIGRRQELRRIKERVHSLLSSQASQEENQYRQLQTSNMVKVSFTAVSSSTSDVIPITTAHAQTDGDDLPQTEISTSNYNYIAYHEAVTEDREESCMSLQSEYFHDGMNNENDGNDAYKLKVKQTILEWVVECNVPRCHVTTEEAKRLSSFWSKESLQALLLSMDSRQVPVPDTLNILFNIDGLPLSNSSSSEFWPILFKVQGLEDVLIAGIYHGNKKPEDVNIFLRDFCDDIAKLKENGMHFLGKLIRISLWGLSSDSPATTFALCIKSHNAYFGCRKCTTKGCWVQNTVRHHSEPKTGGRVTCPELDAPLRTDFSFRQRLQPEHHDKNGRKSILENVLKDAVNDVVIDYMHLVCIGVHKKQLEEWICGTLDKSKLPKQVIQAMSSYRVGLIPYIPSDFVRKPRPMEDLPRWKATELRLDLLYICPTYKQFMSENRCGHLMLHMWLSNFL</sequence>
<keyword evidence="2" id="KW-1185">Reference proteome</keyword>
<gene>
    <name evidence="1" type="ORF">GHT06_008784</name>
</gene>
<dbReference type="PANTHER" id="PTHR33053">
    <property type="entry name" value="PROTEIN, PUTATIVE-RELATED"/>
    <property type="match status" value="1"/>
</dbReference>
<comment type="caution">
    <text evidence="1">The sequence shown here is derived from an EMBL/GenBank/DDBJ whole genome shotgun (WGS) entry which is preliminary data.</text>
</comment>
<organism evidence="1 2">
    <name type="scientific">Daphnia sinensis</name>
    <dbReference type="NCBI Taxonomy" id="1820382"/>
    <lineage>
        <taxon>Eukaryota</taxon>
        <taxon>Metazoa</taxon>
        <taxon>Ecdysozoa</taxon>
        <taxon>Arthropoda</taxon>
        <taxon>Crustacea</taxon>
        <taxon>Branchiopoda</taxon>
        <taxon>Diplostraca</taxon>
        <taxon>Cladocera</taxon>
        <taxon>Anomopoda</taxon>
        <taxon>Daphniidae</taxon>
        <taxon>Daphnia</taxon>
        <taxon>Daphnia similis group</taxon>
    </lineage>
</organism>
<proteinExistence type="predicted"/>
<dbReference type="Proteomes" id="UP000820818">
    <property type="component" value="Linkage Group LG1"/>
</dbReference>
<dbReference type="AlphaFoldDB" id="A0AAD5L1W5"/>
<dbReference type="PANTHER" id="PTHR33053:SF9">
    <property type="entry name" value="AGAP000105-PA"/>
    <property type="match status" value="1"/>
</dbReference>
<evidence type="ECO:0008006" key="3">
    <source>
        <dbReference type="Google" id="ProtNLM"/>
    </source>
</evidence>
<reference evidence="1 2" key="1">
    <citation type="submission" date="2022-05" db="EMBL/GenBank/DDBJ databases">
        <title>A multi-omics perspective on studying reproductive biology in Daphnia sinensis.</title>
        <authorList>
            <person name="Jia J."/>
        </authorList>
    </citation>
    <scope>NUCLEOTIDE SEQUENCE [LARGE SCALE GENOMIC DNA]</scope>
    <source>
        <strain evidence="1 2">WSL</strain>
    </source>
</reference>
<accession>A0AAD5L1W5</accession>
<name>A0AAD5L1W5_9CRUS</name>
<protein>
    <recommendedName>
        <fullName evidence="3">Transposase domain-containing protein</fullName>
    </recommendedName>
</protein>